<dbReference type="SUPFAM" id="SSF50494">
    <property type="entry name" value="Trypsin-like serine proteases"/>
    <property type="match status" value="1"/>
</dbReference>
<keyword evidence="2" id="KW-0378">Hydrolase</keyword>
<reference evidence="3" key="1">
    <citation type="journal article" date="2011" name="Science">
        <title>A cultured greigite-producing magnetotactic bacterium in a novel group of sulfate-reducing bacteria.</title>
        <authorList>
            <person name="Lefevre C.T."/>
            <person name="Menguy N."/>
            <person name="Abreu F."/>
            <person name="Lins U."/>
            <person name="Posfai M."/>
            <person name="Prozorov T."/>
            <person name="Pignol D."/>
            <person name="Frankel R.B."/>
            <person name="Bazylinski D.A."/>
        </authorList>
    </citation>
    <scope>NUCLEOTIDE SEQUENCE</scope>
    <source>
        <strain evidence="3">BW-1</strain>
    </source>
</reference>
<organism evidence="3">
    <name type="scientific">Desulfamplus magnetovallimortis BW-1</name>
    <dbReference type="NCBI Taxonomy" id="1073250"/>
    <lineage>
        <taxon>Bacteria</taxon>
        <taxon>Pseudomonadati</taxon>
        <taxon>Thermodesulfobacteriota</taxon>
        <taxon>Desulfobacteria</taxon>
        <taxon>Desulfobacterales</taxon>
        <taxon>Desulfobacteraceae</taxon>
        <taxon>Desulfamplus</taxon>
    </lineage>
</organism>
<dbReference type="PRINTS" id="PR00834">
    <property type="entry name" value="PROTEASES2C"/>
</dbReference>
<dbReference type="GO" id="GO:0006508">
    <property type="term" value="P:proteolysis"/>
    <property type="evidence" value="ECO:0007669"/>
    <property type="project" value="UniProtKB-KW"/>
</dbReference>
<dbReference type="InterPro" id="IPR001940">
    <property type="entry name" value="Peptidase_S1C"/>
</dbReference>
<accession>G8IQT9</accession>
<evidence type="ECO:0000313" key="3">
    <source>
        <dbReference type="EMBL" id="AET24912.1"/>
    </source>
</evidence>
<gene>
    <name evidence="3" type="primary">mamE*</name>
</gene>
<dbReference type="GO" id="GO:0004252">
    <property type="term" value="F:serine-type endopeptidase activity"/>
    <property type="evidence" value="ECO:0007669"/>
    <property type="project" value="InterPro"/>
</dbReference>
<protein>
    <submittedName>
        <fullName evidence="3">Magnetosome protein</fullName>
    </submittedName>
</protein>
<evidence type="ECO:0000256" key="2">
    <source>
        <dbReference type="ARBA" id="ARBA00022801"/>
    </source>
</evidence>
<dbReference type="InterPro" id="IPR051201">
    <property type="entry name" value="Chloro_Bact_Ser_Proteases"/>
</dbReference>
<dbReference type="Pfam" id="PF13365">
    <property type="entry name" value="Trypsin_2"/>
    <property type="match status" value="1"/>
</dbReference>
<dbReference type="PANTHER" id="PTHR43343:SF3">
    <property type="entry name" value="PROTEASE DO-LIKE 8, CHLOROPLASTIC"/>
    <property type="match status" value="1"/>
</dbReference>
<dbReference type="Gene3D" id="2.40.10.120">
    <property type="match status" value="1"/>
</dbReference>
<sequence length="278" mass="29433">MGLGLDQLRQIQTYFVTILNDPAHYLSRDGDIGQITRRTTSSTTKVAGLIASPNIELVSSSETFASAVARARTSVVNISCERITETTDSSTLKFDDPAQDLVNFGGIGSGIIISPKGYILTCYHIIAQASNIVVTPFGSVIKRYPAQVVAVDQGLNLAILKIYPAAPLIAATLGDSGSMEVADSVLAIGNPFGLEQSVTHGIISDTKRDLMIQGNIIKNMIQTDVPINRGSSGGPLINTNGEVIGINMAIYSPTGVYIGVSFALPLNQAKLLLARNIQ</sequence>
<dbReference type="InterPro" id="IPR009003">
    <property type="entry name" value="Peptidase_S1_PA"/>
</dbReference>
<name>G8IQT9_9BACT</name>
<dbReference type="AlphaFoldDB" id="G8IQT9"/>
<keyword evidence="1" id="KW-0645">Protease</keyword>
<dbReference type="PANTHER" id="PTHR43343">
    <property type="entry name" value="PEPTIDASE S12"/>
    <property type="match status" value="1"/>
</dbReference>
<evidence type="ECO:0000256" key="1">
    <source>
        <dbReference type="ARBA" id="ARBA00022670"/>
    </source>
</evidence>
<proteinExistence type="predicted"/>
<dbReference type="MEROPS" id="S01.274"/>
<dbReference type="EMBL" id="JN830634">
    <property type="protein sequence ID" value="AET24912.1"/>
    <property type="molecule type" value="Genomic_DNA"/>
</dbReference>